<reference evidence="1 2" key="1">
    <citation type="submission" date="2018-12" db="EMBL/GenBank/DDBJ databases">
        <title>Complete genome of Litorilituus sediminis.</title>
        <authorList>
            <person name="Liu A."/>
            <person name="Rong J."/>
        </authorList>
    </citation>
    <scope>NUCLEOTIDE SEQUENCE [LARGE SCALE GENOMIC DNA]</scope>
    <source>
        <strain evidence="1 2">JCM 17549</strain>
    </source>
</reference>
<protein>
    <recommendedName>
        <fullName evidence="3">DUF4433 domain-containing protein</fullName>
    </recommendedName>
</protein>
<dbReference type="Proteomes" id="UP000290244">
    <property type="component" value="Chromosome"/>
</dbReference>
<evidence type="ECO:0000313" key="1">
    <source>
        <dbReference type="EMBL" id="QBG36867.1"/>
    </source>
</evidence>
<gene>
    <name evidence="1" type="ORF">EMK97_14620</name>
</gene>
<dbReference type="AlphaFoldDB" id="A0A4P6PB64"/>
<proteinExistence type="predicted"/>
<organism evidence="1 2">
    <name type="scientific">Litorilituus sediminis</name>
    <dbReference type="NCBI Taxonomy" id="718192"/>
    <lineage>
        <taxon>Bacteria</taxon>
        <taxon>Pseudomonadati</taxon>
        <taxon>Pseudomonadota</taxon>
        <taxon>Gammaproteobacteria</taxon>
        <taxon>Alteromonadales</taxon>
        <taxon>Colwelliaceae</taxon>
        <taxon>Litorilituus</taxon>
    </lineage>
</organism>
<evidence type="ECO:0000313" key="2">
    <source>
        <dbReference type="Proteomes" id="UP000290244"/>
    </source>
</evidence>
<dbReference type="OrthoDB" id="9153376at2"/>
<evidence type="ECO:0008006" key="3">
    <source>
        <dbReference type="Google" id="ProtNLM"/>
    </source>
</evidence>
<sequence>MKLDNRKLYEFLKSNNITSLYHANTVATSMTFIEEGGLLSREYIERQGLYQTPQQSDDIDKKFAVFDDIFLDTTDLHQHFCRQNHYGPVLFQFSSELLLNNGFEIWVTKDNPIYWSANSQASDNYFDSVRELSDEWNKHDRQKMMVTIRKPSKPILFDYLESITLDNPKVKLNNELDLHIESKKALIDVLRGNSNMANMLKLRNCELCFCVGNYSDQLSQTELVQKFLPDTHEAFER</sequence>
<dbReference type="KEGG" id="lsd:EMK97_14620"/>
<keyword evidence="2" id="KW-1185">Reference proteome</keyword>
<name>A0A4P6PB64_9GAMM</name>
<dbReference type="RefSeq" id="WP_130603428.1">
    <property type="nucleotide sequence ID" value="NZ_CP034759.1"/>
</dbReference>
<accession>A0A4P6PB64</accession>
<dbReference type="EMBL" id="CP034759">
    <property type="protein sequence ID" value="QBG36867.1"/>
    <property type="molecule type" value="Genomic_DNA"/>
</dbReference>